<organism evidence="11 12">
    <name type="scientific">Acropora cervicornis</name>
    <name type="common">Staghorn coral</name>
    <dbReference type="NCBI Taxonomy" id="6130"/>
    <lineage>
        <taxon>Eukaryota</taxon>
        <taxon>Metazoa</taxon>
        <taxon>Cnidaria</taxon>
        <taxon>Anthozoa</taxon>
        <taxon>Hexacorallia</taxon>
        <taxon>Scleractinia</taxon>
        <taxon>Astrocoeniina</taxon>
        <taxon>Acroporidae</taxon>
        <taxon>Acropora</taxon>
    </lineage>
</organism>
<comment type="similarity">
    <text evidence="8">Belongs to the G-protein coupled receptor 1 family.</text>
</comment>
<proteinExistence type="inferred from homology"/>
<dbReference type="EMBL" id="JARQWQ010000005">
    <property type="protein sequence ID" value="KAK2571953.1"/>
    <property type="molecule type" value="Genomic_DNA"/>
</dbReference>
<keyword evidence="4 8" id="KW-0297">G-protein coupled receptor</keyword>
<evidence type="ECO:0000256" key="8">
    <source>
        <dbReference type="RuleBase" id="RU000688"/>
    </source>
</evidence>
<dbReference type="InterPro" id="IPR000276">
    <property type="entry name" value="GPCR_Rhodpsn"/>
</dbReference>
<sequence length="378" mass="42511">MNLLNFNGAPNSSFTTSEKSGWEPNYVLITHYTVTATICVIGILGNILVIIVTSTKRSNKTAVHKYIFNLAVADIGVLAICYPLICVKAANPFTWPLGKVVCKVFYPFSDIFYSASISSIVAIAIDRHTAIVRGMTARRSLSVAKWVILGVWLSGFIAVVTPLYFVMEYIEKNGTINCTPMWPSRLAVNSYLVSHTIPLYILPLGSILWAYRQIASQIRASKMLHSRITGMCGTREANTMKRTDAANTKAMKILVPVVITFAVTMFPFHAFRMASLFARAGRWRYVWIVYNICIVLFLSNSAVNPIIYSLVSREFRQRFKDVFRFKLCRLFRVPSRRNLPAPAGKQICNGVSGLELTACRQFYFSSENLCSRPQHLIL</sequence>
<evidence type="ECO:0000256" key="4">
    <source>
        <dbReference type="ARBA" id="ARBA00023040"/>
    </source>
</evidence>
<dbReference type="SUPFAM" id="SSF81321">
    <property type="entry name" value="Family A G protein-coupled receptor-like"/>
    <property type="match status" value="1"/>
</dbReference>
<name>A0AAD9VET9_ACRCE</name>
<dbReference type="CDD" id="cd00637">
    <property type="entry name" value="7tm_classA_rhodopsin-like"/>
    <property type="match status" value="1"/>
</dbReference>
<comment type="caution">
    <text evidence="11">The sequence shown here is derived from an EMBL/GenBank/DDBJ whole genome shotgun (WGS) entry which is preliminary data.</text>
</comment>
<comment type="subcellular location">
    <subcellularLocation>
        <location evidence="1">Membrane</location>
        <topology evidence="1">Multi-pass membrane protein</topology>
    </subcellularLocation>
</comment>
<dbReference type="AlphaFoldDB" id="A0AAD9VET9"/>
<evidence type="ECO:0000259" key="10">
    <source>
        <dbReference type="PROSITE" id="PS50262"/>
    </source>
</evidence>
<dbReference type="Gene3D" id="1.20.1070.10">
    <property type="entry name" value="Rhodopsin 7-helix transmembrane proteins"/>
    <property type="match status" value="1"/>
</dbReference>
<evidence type="ECO:0000256" key="2">
    <source>
        <dbReference type="ARBA" id="ARBA00022692"/>
    </source>
</evidence>
<feature type="transmembrane region" description="Helical" evidence="9">
    <location>
        <begin position="66"/>
        <end position="85"/>
    </location>
</feature>
<feature type="domain" description="G-protein coupled receptors family 1 profile" evidence="10">
    <location>
        <begin position="45"/>
        <end position="308"/>
    </location>
</feature>
<evidence type="ECO:0000313" key="12">
    <source>
        <dbReference type="Proteomes" id="UP001249851"/>
    </source>
</evidence>
<dbReference type="PANTHER" id="PTHR24243:SF208">
    <property type="entry name" value="PYROKININ-1 RECEPTOR"/>
    <property type="match status" value="1"/>
</dbReference>
<dbReference type="Pfam" id="PF00001">
    <property type="entry name" value="7tm_1"/>
    <property type="match status" value="1"/>
</dbReference>
<protein>
    <submittedName>
        <fullName evidence="11">Somatostatin receptor type 4</fullName>
    </submittedName>
</protein>
<gene>
    <name evidence="11" type="ORF">P5673_003370</name>
</gene>
<evidence type="ECO:0000256" key="3">
    <source>
        <dbReference type="ARBA" id="ARBA00022989"/>
    </source>
</evidence>
<keyword evidence="3 9" id="KW-1133">Transmembrane helix</keyword>
<dbReference type="PROSITE" id="PS50262">
    <property type="entry name" value="G_PROTEIN_RECEP_F1_2"/>
    <property type="match status" value="1"/>
</dbReference>
<evidence type="ECO:0000256" key="7">
    <source>
        <dbReference type="ARBA" id="ARBA00023224"/>
    </source>
</evidence>
<evidence type="ECO:0000256" key="1">
    <source>
        <dbReference type="ARBA" id="ARBA00004141"/>
    </source>
</evidence>
<dbReference type="GO" id="GO:0016020">
    <property type="term" value="C:membrane"/>
    <property type="evidence" value="ECO:0007669"/>
    <property type="project" value="UniProtKB-SubCell"/>
</dbReference>
<evidence type="ECO:0000256" key="5">
    <source>
        <dbReference type="ARBA" id="ARBA00023136"/>
    </source>
</evidence>
<reference evidence="11" key="2">
    <citation type="journal article" date="2023" name="Science">
        <title>Genomic signatures of disease resistance in endangered staghorn corals.</title>
        <authorList>
            <person name="Vollmer S.V."/>
            <person name="Selwyn J.D."/>
            <person name="Despard B.A."/>
            <person name="Roesel C.L."/>
        </authorList>
    </citation>
    <scope>NUCLEOTIDE SEQUENCE</scope>
    <source>
        <strain evidence="11">K2</strain>
    </source>
</reference>
<feature type="transmembrane region" description="Helical" evidence="9">
    <location>
        <begin position="191"/>
        <end position="211"/>
    </location>
</feature>
<keyword evidence="12" id="KW-1185">Reference proteome</keyword>
<keyword evidence="7 8" id="KW-0807">Transducer</keyword>
<feature type="transmembrane region" description="Helical" evidence="9">
    <location>
        <begin position="146"/>
        <end position="167"/>
    </location>
</feature>
<dbReference type="GO" id="GO:0004930">
    <property type="term" value="F:G protein-coupled receptor activity"/>
    <property type="evidence" value="ECO:0007669"/>
    <property type="project" value="UniProtKB-KW"/>
</dbReference>
<dbReference type="Proteomes" id="UP001249851">
    <property type="component" value="Unassembled WGS sequence"/>
</dbReference>
<keyword evidence="6 8" id="KW-0675">Receptor</keyword>
<dbReference type="PROSITE" id="PS00237">
    <property type="entry name" value="G_PROTEIN_RECEP_F1_1"/>
    <property type="match status" value="1"/>
</dbReference>
<feature type="transmembrane region" description="Helical" evidence="9">
    <location>
        <begin position="29"/>
        <end position="54"/>
    </location>
</feature>
<evidence type="ECO:0000256" key="9">
    <source>
        <dbReference type="SAM" id="Phobius"/>
    </source>
</evidence>
<feature type="transmembrane region" description="Helical" evidence="9">
    <location>
        <begin position="288"/>
        <end position="311"/>
    </location>
</feature>
<evidence type="ECO:0000256" key="6">
    <source>
        <dbReference type="ARBA" id="ARBA00023170"/>
    </source>
</evidence>
<keyword evidence="5 9" id="KW-0472">Membrane</keyword>
<dbReference type="SMART" id="SM01381">
    <property type="entry name" value="7TM_GPCR_Srsx"/>
    <property type="match status" value="1"/>
</dbReference>
<dbReference type="PRINTS" id="PR00237">
    <property type="entry name" value="GPCRRHODOPSN"/>
</dbReference>
<reference evidence="11" key="1">
    <citation type="journal article" date="2023" name="G3 (Bethesda)">
        <title>Whole genome assembly and annotation of the endangered Caribbean coral Acropora cervicornis.</title>
        <authorList>
            <person name="Selwyn J.D."/>
            <person name="Vollmer S.V."/>
        </authorList>
    </citation>
    <scope>NUCLEOTIDE SEQUENCE</scope>
    <source>
        <strain evidence="11">K2</strain>
    </source>
</reference>
<accession>A0AAD9VET9</accession>
<dbReference type="PANTHER" id="PTHR24243">
    <property type="entry name" value="G-PROTEIN COUPLED RECEPTOR"/>
    <property type="match status" value="1"/>
</dbReference>
<evidence type="ECO:0000313" key="11">
    <source>
        <dbReference type="EMBL" id="KAK2571953.1"/>
    </source>
</evidence>
<feature type="transmembrane region" description="Helical" evidence="9">
    <location>
        <begin position="105"/>
        <end position="125"/>
    </location>
</feature>
<keyword evidence="2 8" id="KW-0812">Transmembrane</keyword>
<feature type="transmembrane region" description="Helical" evidence="9">
    <location>
        <begin position="250"/>
        <end position="268"/>
    </location>
</feature>
<dbReference type="InterPro" id="IPR017452">
    <property type="entry name" value="GPCR_Rhodpsn_7TM"/>
</dbReference>